<dbReference type="FunFam" id="2.90.10.10:FF:000006">
    <property type="entry name" value="Serine/threonine-protein kinase"/>
    <property type="match status" value="1"/>
</dbReference>
<dbReference type="SUPFAM" id="SSF56112">
    <property type="entry name" value="Protein kinase-like (PK-like)"/>
    <property type="match status" value="1"/>
</dbReference>
<keyword evidence="3" id="KW-0245">EGF-like domain</keyword>
<comment type="catalytic activity">
    <reaction evidence="16 17">
        <text>L-seryl-[protein] + ATP = O-phospho-L-seryl-[protein] + ADP + H(+)</text>
        <dbReference type="Rhea" id="RHEA:17989"/>
        <dbReference type="Rhea" id="RHEA-COMP:9863"/>
        <dbReference type="Rhea" id="RHEA-COMP:11604"/>
        <dbReference type="ChEBI" id="CHEBI:15378"/>
        <dbReference type="ChEBI" id="CHEBI:29999"/>
        <dbReference type="ChEBI" id="CHEBI:30616"/>
        <dbReference type="ChEBI" id="CHEBI:83421"/>
        <dbReference type="ChEBI" id="CHEBI:456216"/>
        <dbReference type="EC" id="2.7.11.1"/>
    </reaction>
</comment>
<dbReference type="InterPro" id="IPR000719">
    <property type="entry name" value="Prot_kinase_dom"/>
</dbReference>
<dbReference type="Pfam" id="PF01453">
    <property type="entry name" value="B_lectin"/>
    <property type="match status" value="1"/>
</dbReference>
<reference evidence="22 23" key="1">
    <citation type="submission" date="2024-02" db="EMBL/GenBank/DDBJ databases">
        <title>High-quality chromosome-scale genome assembly of Pensacola bahiagrass (Paspalum notatum Flugge var. saurae).</title>
        <authorList>
            <person name="Vega J.M."/>
            <person name="Podio M."/>
            <person name="Orjuela J."/>
            <person name="Siena L.A."/>
            <person name="Pessino S.C."/>
            <person name="Combes M.C."/>
            <person name="Mariac C."/>
            <person name="Albertini E."/>
            <person name="Pupilli F."/>
            <person name="Ortiz J.P.A."/>
            <person name="Leblanc O."/>
        </authorList>
    </citation>
    <scope>NUCLEOTIDE SEQUENCE [LARGE SCALE GENOMIC DNA]</scope>
    <source>
        <strain evidence="22">R1</strain>
        <tissue evidence="22">Leaf</tissue>
    </source>
</reference>
<feature type="domain" description="Bulb-type lectin" evidence="20">
    <location>
        <begin position="29"/>
        <end position="151"/>
    </location>
</feature>
<dbReference type="CDD" id="cd14066">
    <property type="entry name" value="STKc_IRAK"/>
    <property type="match status" value="1"/>
</dbReference>
<evidence type="ECO:0000256" key="5">
    <source>
        <dbReference type="ARBA" id="ARBA00022692"/>
    </source>
</evidence>
<evidence type="ECO:0000313" key="22">
    <source>
        <dbReference type="EMBL" id="WVZ88664.1"/>
    </source>
</evidence>
<gene>
    <name evidence="22" type="ORF">U9M48_035156</name>
</gene>
<keyword evidence="7 17" id="KW-0547">Nucleotide-binding</keyword>
<dbReference type="EMBL" id="CP144752">
    <property type="protein sequence ID" value="WVZ88664.1"/>
    <property type="molecule type" value="Genomic_DNA"/>
</dbReference>
<keyword evidence="12" id="KW-1015">Disulfide bond</keyword>
<keyword evidence="9 17" id="KW-0067">ATP-binding</keyword>
<keyword evidence="4 17" id="KW-0808">Transferase</keyword>
<dbReference type="CDD" id="cd00053">
    <property type="entry name" value="EGF"/>
    <property type="match status" value="1"/>
</dbReference>
<evidence type="ECO:0000313" key="23">
    <source>
        <dbReference type="Proteomes" id="UP001341281"/>
    </source>
</evidence>
<comment type="similarity">
    <text evidence="17">Belongs to the protein kinase superfamily. Ser/Thr protein kinase family.</text>
</comment>
<dbReference type="PROSITE" id="PS50011">
    <property type="entry name" value="PROTEIN_KINASE_DOM"/>
    <property type="match status" value="1"/>
</dbReference>
<sequence length="802" mass="90034">MRRQTTHAASEILNIAAAHANTIGGPTHTSYLKKGLFLSVERDSDIIQSPDGTFSFGFYNLSSTAFTISIWFTNSADRTIAWSANCDHPVHGSGSKVKLNTDGNMVLMDYDGTVVWQTNTSSKGGDHAELMESGNLVMRDQGGNILWQSFDYPTNTLLPTQPVTATAKLVSTDLSHPSSYYTLCFDDRYILSLAYDGPEISNFYWPNPDLSSWMNFRISYNSSRRGVLDNLGQFVASDNTSFVAADWGSGIKRRLTLDYDGNLRLYSLNDSDGSWLVSWVAFSQSCNIHGICGWNGICVFKPFPSCSCPPGYVVRDPSDWGKGCKPTFNISCGDGDQQKDFVRLPQTDFWGSDLDYIPSTSLDYCTMRCLATCSCVAFEYKLDNNGCFLKSVLLNGKTIPGYPGIAHLKVPKSILSEIVSHDSDYSETLYCEASRTEVVLLIDSHAHSNGGNVTMWYYYYGFLAAFFLIEVCFIAFGWWFMVRKQSTPSEIWAVEEGYRMVTDHFRSFTYMELSEATKNFKDELGHGRYGPVYKGILHDKRVVAVKKLGDVNQGEDKFHTEASVIGQIYHMNLVRVRGVCSEQKHRLLVFEYVENGSLAMSLFGSRRLLQWDQRYKIAVGVAKGLAYLHHECFDWIIHCDIKPENILLDQDFEPKISDFGVAKLLRRDQADPNMSKICGTRGYAAPEWASNIPINEKVDVYSYGVVLLELVTGRRASELAASGADDAEVAMRQLVWTIRENLKSGDRSWITGFVDPKLNGNIVDSEVSLMLEVAAICMVEERSRRPSMNDILERFHSFPANE</sequence>
<dbReference type="InterPro" id="IPR003609">
    <property type="entry name" value="Pan_app"/>
</dbReference>
<dbReference type="Gene3D" id="2.90.10.10">
    <property type="entry name" value="Bulb-type lectin domain"/>
    <property type="match status" value="1"/>
</dbReference>
<evidence type="ECO:0000256" key="15">
    <source>
        <dbReference type="ARBA" id="ARBA00047899"/>
    </source>
</evidence>
<dbReference type="PROSITE" id="PS50948">
    <property type="entry name" value="PAN"/>
    <property type="match status" value="1"/>
</dbReference>
<dbReference type="SMART" id="SM00108">
    <property type="entry name" value="B_lectin"/>
    <property type="match status" value="1"/>
</dbReference>
<evidence type="ECO:0000256" key="10">
    <source>
        <dbReference type="ARBA" id="ARBA00022989"/>
    </source>
</evidence>
<dbReference type="GO" id="GO:0004674">
    <property type="term" value="F:protein serine/threonine kinase activity"/>
    <property type="evidence" value="ECO:0007669"/>
    <property type="project" value="UniProtKB-KW"/>
</dbReference>
<dbReference type="Gene3D" id="1.10.510.10">
    <property type="entry name" value="Transferase(Phosphotransferase) domain 1"/>
    <property type="match status" value="1"/>
</dbReference>
<keyword evidence="13" id="KW-0675">Receptor</keyword>
<dbReference type="PROSITE" id="PS00108">
    <property type="entry name" value="PROTEIN_KINASE_ST"/>
    <property type="match status" value="1"/>
</dbReference>
<keyword evidence="8 17" id="KW-0418">Kinase</keyword>
<organism evidence="22 23">
    <name type="scientific">Paspalum notatum var. saurae</name>
    <dbReference type="NCBI Taxonomy" id="547442"/>
    <lineage>
        <taxon>Eukaryota</taxon>
        <taxon>Viridiplantae</taxon>
        <taxon>Streptophyta</taxon>
        <taxon>Embryophyta</taxon>
        <taxon>Tracheophyta</taxon>
        <taxon>Spermatophyta</taxon>
        <taxon>Magnoliopsida</taxon>
        <taxon>Liliopsida</taxon>
        <taxon>Poales</taxon>
        <taxon>Poaceae</taxon>
        <taxon>PACMAD clade</taxon>
        <taxon>Panicoideae</taxon>
        <taxon>Andropogonodae</taxon>
        <taxon>Paspaleae</taxon>
        <taxon>Paspalinae</taxon>
        <taxon>Paspalum</taxon>
    </lineage>
</organism>
<dbReference type="Gene3D" id="3.50.4.10">
    <property type="entry name" value="Hepatocyte Growth Factor"/>
    <property type="match status" value="1"/>
</dbReference>
<evidence type="ECO:0000256" key="1">
    <source>
        <dbReference type="ARBA" id="ARBA00004479"/>
    </source>
</evidence>
<evidence type="ECO:0000256" key="13">
    <source>
        <dbReference type="ARBA" id="ARBA00023170"/>
    </source>
</evidence>
<keyword evidence="6" id="KW-0732">Signal</keyword>
<dbReference type="Gene3D" id="3.30.200.20">
    <property type="entry name" value="Phosphorylase Kinase, domain 1"/>
    <property type="match status" value="1"/>
</dbReference>
<evidence type="ECO:0000256" key="8">
    <source>
        <dbReference type="ARBA" id="ARBA00022777"/>
    </source>
</evidence>
<dbReference type="InterPro" id="IPR008271">
    <property type="entry name" value="Ser/Thr_kinase_AS"/>
</dbReference>
<dbReference type="GO" id="GO:0005524">
    <property type="term" value="F:ATP binding"/>
    <property type="evidence" value="ECO:0007669"/>
    <property type="project" value="UniProtKB-KW"/>
</dbReference>
<evidence type="ECO:0000256" key="3">
    <source>
        <dbReference type="ARBA" id="ARBA00022536"/>
    </source>
</evidence>
<accession>A0AAQ3UAK5</accession>
<evidence type="ECO:0000256" key="9">
    <source>
        <dbReference type="ARBA" id="ARBA00022840"/>
    </source>
</evidence>
<dbReference type="PANTHER" id="PTHR47974:SF22">
    <property type="entry name" value="RECEPTOR-LIKE SERINE_THREONINE-PROTEIN KINASE"/>
    <property type="match status" value="1"/>
</dbReference>
<dbReference type="InterPro" id="IPR036426">
    <property type="entry name" value="Bulb-type_lectin_dom_sf"/>
</dbReference>
<evidence type="ECO:0000259" key="19">
    <source>
        <dbReference type="PROSITE" id="PS50011"/>
    </source>
</evidence>
<dbReference type="SMART" id="SM00220">
    <property type="entry name" value="S_TKc"/>
    <property type="match status" value="1"/>
</dbReference>
<dbReference type="GO" id="GO:0051707">
    <property type="term" value="P:response to other organism"/>
    <property type="evidence" value="ECO:0007669"/>
    <property type="project" value="UniProtKB-ARBA"/>
</dbReference>
<dbReference type="Pfam" id="PF00024">
    <property type="entry name" value="PAN_1"/>
    <property type="match status" value="1"/>
</dbReference>
<dbReference type="Pfam" id="PF00954">
    <property type="entry name" value="S_locus_glycop"/>
    <property type="match status" value="1"/>
</dbReference>
<evidence type="ECO:0000256" key="16">
    <source>
        <dbReference type="ARBA" id="ARBA00048679"/>
    </source>
</evidence>
<keyword evidence="5 18" id="KW-0812">Transmembrane</keyword>
<evidence type="ECO:0000256" key="2">
    <source>
        <dbReference type="ARBA" id="ARBA00022527"/>
    </source>
</evidence>
<dbReference type="InterPro" id="IPR024171">
    <property type="entry name" value="SRK-like_kinase"/>
</dbReference>
<dbReference type="Pfam" id="PF00069">
    <property type="entry name" value="Pkinase"/>
    <property type="match status" value="1"/>
</dbReference>
<keyword evidence="10 18" id="KW-1133">Transmembrane helix</keyword>
<evidence type="ECO:0000256" key="14">
    <source>
        <dbReference type="ARBA" id="ARBA00023180"/>
    </source>
</evidence>
<evidence type="ECO:0000256" key="12">
    <source>
        <dbReference type="ARBA" id="ARBA00023157"/>
    </source>
</evidence>
<keyword evidence="14" id="KW-0325">Glycoprotein</keyword>
<dbReference type="FunFam" id="1.10.510.10:FF:000537">
    <property type="entry name" value="Putative receptor-like protein kinase"/>
    <property type="match status" value="1"/>
</dbReference>
<keyword evidence="23" id="KW-1185">Reference proteome</keyword>
<evidence type="ECO:0000256" key="17">
    <source>
        <dbReference type="PIRNR" id="PIRNR000641"/>
    </source>
</evidence>
<feature type="domain" description="Apple" evidence="21">
    <location>
        <begin position="332"/>
        <end position="406"/>
    </location>
</feature>
<evidence type="ECO:0000256" key="11">
    <source>
        <dbReference type="ARBA" id="ARBA00023136"/>
    </source>
</evidence>
<protein>
    <recommendedName>
        <fullName evidence="17">Receptor-like serine/threonine-protein kinase</fullName>
        <ecNumber evidence="17">2.7.11.1</ecNumber>
    </recommendedName>
</protein>
<evidence type="ECO:0000256" key="6">
    <source>
        <dbReference type="ARBA" id="ARBA00022729"/>
    </source>
</evidence>
<dbReference type="InterPro" id="IPR000858">
    <property type="entry name" value="S_locus_glycoprot_dom"/>
</dbReference>
<evidence type="ECO:0000259" key="20">
    <source>
        <dbReference type="PROSITE" id="PS50927"/>
    </source>
</evidence>
<dbReference type="SUPFAM" id="SSF51110">
    <property type="entry name" value="alpha-D-mannose-specific plant lectins"/>
    <property type="match status" value="1"/>
</dbReference>
<dbReference type="GO" id="GO:0048544">
    <property type="term" value="P:recognition of pollen"/>
    <property type="evidence" value="ECO:0007669"/>
    <property type="project" value="InterPro"/>
</dbReference>
<keyword evidence="11 18" id="KW-0472">Membrane</keyword>
<dbReference type="InterPro" id="IPR011009">
    <property type="entry name" value="Kinase-like_dom_sf"/>
</dbReference>
<dbReference type="CDD" id="cd00028">
    <property type="entry name" value="B_lectin"/>
    <property type="match status" value="1"/>
</dbReference>
<name>A0AAQ3UAK5_PASNO</name>
<dbReference type="CDD" id="cd01098">
    <property type="entry name" value="PAN_AP_plant"/>
    <property type="match status" value="1"/>
</dbReference>
<dbReference type="FunFam" id="3.30.200.20:FF:000059">
    <property type="entry name" value="S-receptor-like serine/threonine-protein kinase"/>
    <property type="match status" value="1"/>
</dbReference>
<feature type="transmembrane region" description="Helical" evidence="18">
    <location>
        <begin position="457"/>
        <end position="480"/>
    </location>
</feature>
<dbReference type="AlphaFoldDB" id="A0AAQ3UAK5"/>
<dbReference type="SUPFAM" id="SSF57414">
    <property type="entry name" value="Hairpin loop containing domain-like"/>
    <property type="match status" value="1"/>
</dbReference>
<evidence type="ECO:0000256" key="7">
    <source>
        <dbReference type="ARBA" id="ARBA00022741"/>
    </source>
</evidence>
<comment type="subcellular location">
    <subcellularLocation>
        <location evidence="1">Membrane</location>
        <topology evidence="1">Single-pass type I membrane protein</topology>
    </subcellularLocation>
</comment>
<dbReference type="EC" id="2.7.11.1" evidence="17"/>
<comment type="catalytic activity">
    <reaction evidence="15 17">
        <text>L-threonyl-[protein] + ATP = O-phospho-L-threonyl-[protein] + ADP + H(+)</text>
        <dbReference type="Rhea" id="RHEA:46608"/>
        <dbReference type="Rhea" id="RHEA-COMP:11060"/>
        <dbReference type="Rhea" id="RHEA-COMP:11605"/>
        <dbReference type="ChEBI" id="CHEBI:15378"/>
        <dbReference type="ChEBI" id="CHEBI:30013"/>
        <dbReference type="ChEBI" id="CHEBI:30616"/>
        <dbReference type="ChEBI" id="CHEBI:61977"/>
        <dbReference type="ChEBI" id="CHEBI:456216"/>
        <dbReference type="EC" id="2.7.11.1"/>
    </reaction>
</comment>
<evidence type="ECO:0000256" key="4">
    <source>
        <dbReference type="ARBA" id="ARBA00022679"/>
    </source>
</evidence>
<keyword evidence="2 17" id="KW-0723">Serine/threonine-protein kinase</keyword>
<evidence type="ECO:0000259" key="21">
    <source>
        <dbReference type="PROSITE" id="PS50948"/>
    </source>
</evidence>
<dbReference type="PROSITE" id="PS50927">
    <property type="entry name" value="BULB_LECTIN"/>
    <property type="match status" value="1"/>
</dbReference>
<proteinExistence type="inferred from homology"/>
<dbReference type="InterPro" id="IPR001480">
    <property type="entry name" value="Bulb-type_lectin_dom"/>
</dbReference>
<dbReference type="PIRSF" id="PIRSF000641">
    <property type="entry name" value="SRK"/>
    <property type="match status" value="1"/>
</dbReference>
<evidence type="ECO:0000256" key="18">
    <source>
        <dbReference type="SAM" id="Phobius"/>
    </source>
</evidence>
<dbReference type="Proteomes" id="UP001341281">
    <property type="component" value="Chromosome 08"/>
</dbReference>
<dbReference type="PANTHER" id="PTHR47974">
    <property type="entry name" value="OS07G0415500 PROTEIN"/>
    <property type="match status" value="1"/>
</dbReference>
<dbReference type="GO" id="GO:0016020">
    <property type="term" value="C:membrane"/>
    <property type="evidence" value="ECO:0007669"/>
    <property type="project" value="UniProtKB-SubCell"/>
</dbReference>
<feature type="domain" description="Protein kinase" evidence="19">
    <location>
        <begin position="518"/>
        <end position="799"/>
    </location>
</feature>